<organism evidence="1 2">
    <name type="scientific">Microcystis panniformis FACHB-1757</name>
    <dbReference type="NCBI Taxonomy" id="1638788"/>
    <lineage>
        <taxon>Bacteria</taxon>
        <taxon>Bacillati</taxon>
        <taxon>Cyanobacteriota</taxon>
        <taxon>Cyanophyceae</taxon>
        <taxon>Oscillatoriophycideae</taxon>
        <taxon>Chroococcales</taxon>
        <taxon>Microcystaceae</taxon>
        <taxon>Microcystis</taxon>
    </lineage>
</organism>
<accession>A0A0K1S3Z9</accession>
<dbReference type="Proteomes" id="UP000068167">
    <property type="component" value="Chromosome"/>
</dbReference>
<dbReference type="RefSeq" id="WP_052276991.1">
    <property type="nucleotide sequence ID" value="NZ_CP011339.1"/>
</dbReference>
<protein>
    <submittedName>
        <fullName evidence="1">Uncharacterized protein</fullName>
    </submittedName>
</protein>
<sequence length="110" mass="11980">MPIKVYATAVDPASVSSLQTEDEEILTTLGPQEETIAVQLQELFESVMEALSSKVDVESQLTVEINGSVSLKAKGELKYLFFNIGAETANTNTMKVTLSTTLQPKIQKTK</sequence>
<proteinExistence type="predicted"/>
<evidence type="ECO:0000313" key="2">
    <source>
        <dbReference type="Proteomes" id="UP000068167"/>
    </source>
</evidence>
<dbReference type="EMBL" id="CP011339">
    <property type="protein sequence ID" value="AKV68701.1"/>
    <property type="molecule type" value="Genomic_DNA"/>
</dbReference>
<dbReference type="KEGG" id="mpk:VL20_3715"/>
<dbReference type="PATRIC" id="fig|1638788.3.peg.3751"/>
<dbReference type="AlphaFoldDB" id="A0A0K1S3Z9"/>
<name>A0A0K1S3Z9_9CHRO</name>
<gene>
    <name evidence="1" type="ORF">VL20_3715</name>
</gene>
<keyword evidence="2" id="KW-1185">Reference proteome</keyword>
<evidence type="ECO:0000313" key="1">
    <source>
        <dbReference type="EMBL" id="AKV68701.1"/>
    </source>
</evidence>
<reference evidence="1 2" key="1">
    <citation type="journal article" date="2016" name="Stand. Genomic Sci.">
        <title>Complete genome sequence and genomic characterization of Microcystis panniformis FACHB 1757 by third-generation sequencing.</title>
        <authorList>
            <person name="Zhang J.Y."/>
            <person name="Guan R."/>
            <person name="Zhang H.J."/>
            <person name="Li H."/>
            <person name="Xiao P."/>
            <person name="Yu G.L."/>
            <person name="Du L."/>
            <person name="Cao D.M."/>
            <person name="Zhu B.C."/>
            <person name="Li R.H."/>
            <person name="Lu Z.H."/>
        </authorList>
    </citation>
    <scope>NUCLEOTIDE SEQUENCE [LARGE SCALE GENOMIC DNA]</scope>
    <source>
        <strain evidence="1 2">FACHB-1757</strain>
    </source>
</reference>